<sequence length="72" mass="7864">MEDRQRGVAAVMVMDVQPERERDAAFGLKGGGAGVGPFVKTMIIVNPSRRYRYTFLLAQIHPLGCTILLSSA</sequence>
<keyword evidence="2" id="KW-1185">Reference proteome</keyword>
<gene>
    <name evidence="1" type="ORF">GCM10022214_39860</name>
</gene>
<evidence type="ECO:0000313" key="1">
    <source>
        <dbReference type="EMBL" id="GAA4077990.1"/>
    </source>
</evidence>
<accession>A0ABP7VZV0</accession>
<dbReference type="Proteomes" id="UP001500683">
    <property type="component" value="Unassembled WGS sequence"/>
</dbReference>
<name>A0ABP7VZV0_9ACTN</name>
<proteinExistence type="predicted"/>
<evidence type="ECO:0000313" key="2">
    <source>
        <dbReference type="Proteomes" id="UP001500683"/>
    </source>
</evidence>
<dbReference type="EMBL" id="BAAAZG010000025">
    <property type="protein sequence ID" value="GAA4077990.1"/>
    <property type="molecule type" value="Genomic_DNA"/>
</dbReference>
<comment type="caution">
    <text evidence="1">The sequence shown here is derived from an EMBL/GenBank/DDBJ whole genome shotgun (WGS) entry which is preliminary data.</text>
</comment>
<organism evidence="1 2">
    <name type="scientific">Actinomadura miaoliensis</name>
    <dbReference type="NCBI Taxonomy" id="430685"/>
    <lineage>
        <taxon>Bacteria</taxon>
        <taxon>Bacillati</taxon>
        <taxon>Actinomycetota</taxon>
        <taxon>Actinomycetes</taxon>
        <taxon>Streptosporangiales</taxon>
        <taxon>Thermomonosporaceae</taxon>
        <taxon>Actinomadura</taxon>
    </lineage>
</organism>
<reference evidence="2" key="1">
    <citation type="journal article" date="2019" name="Int. J. Syst. Evol. Microbiol.">
        <title>The Global Catalogue of Microorganisms (GCM) 10K type strain sequencing project: providing services to taxonomists for standard genome sequencing and annotation.</title>
        <authorList>
            <consortium name="The Broad Institute Genomics Platform"/>
            <consortium name="The Broad Institute Genome Sequencing Center for Infectious Disease"/>
            <person name="Wu L."/>
            <person name="Ma J."/>
        </authorList>
    </citation>
    <scope>NUCLEOTIDE SEQUENCE [LARGE SCALE GENOMIC DNA]</scope>
    <source>
        <strain evidence="2">JCM 16702</strain>
    </source>
</reference>
<protein>
    <submittedName>
        <fullName evidence="1">Uncharacterized protein</fullName>
    </submittedName>
</protein>